<dbReference type="OrthoDB" id="4427486at2"/>
<accession>A0A2U1FII1</accession>
<organism evidence="2 3">
    <name type="scientific">Actinomycetospora cinnamomea</name>
    <dbReference type="NCBI Taxonomy" id="663609"/>
    <lineage>
        <taxon>Bacteria</taxon>
        <taxon>Bacillati</taxon>
        <taxon>Actinomycetota</taxon>
        <taxon>Actinomycetes</taxon>
        <taxon>Pseudonocardiales</taxon>
        <taxon>Pseudonocardiaceae</taxon>
        <taxon>Actinomycetospora</taxon>
    </lineage>
</organism>
<name>A0A2U1FII1_9PSEU</name>
<evidence type="ECO:0000313" key="3">
    <source>
        <dbReference type="Proteomes" id="UP000245639"/>
    </source>
</evidence>
<gene>
    <name evidence="2" type="ORF">C8D89_103323</name>
</gene>
<comment type="caution">
    <text evidence="2">The sequence shown here is derived from an EMBL/GenBank/DDBJ whole genome shotgun (WGS) entry which is preliminary data.</text>
</comment>
<dbReference type="Gene3D" id="3.30.70.2390">
    <property type="match status" value="1"/>
</dbReference>
<protein>
    <submittedName>
        <fullName evidence="2">LytR cell envelope-related transcriptional attenuator</fullName>
    </submittedName>
</protein>
<proteinExistence type="predicted"/>
<evidence type="ECO:0000313" key="2">
    <source>
        <dbReference type="EMBL" id="PVZ11992.1"/>
    </source>
</evidence>
<dbReference type="Pfam" id="PF13399">
    <property type="entry name" value="LytR_C"/>
    <property type="match status" value="1"/>
</dbReference>
<dbReference type="Proteomes" id="UP000245639">
    <property type="component" value="Unassembled WGS sequence"/>
</dbReference>
<evidence type="ECO:0000259" key="1">
    <source>
        <dbReference type="Pfam" id="PF13399"/>
    </source>
</evidence>
<dbReference type="AlphaFoldDB" id="A0A2U1FII1"/>
<feature type="domain" description="LytR/CpsA/Psr regulator C-terminal" evidence="1">
    <location>
        <begin position="25"/>
        <end position="114"/>
    </location>
</feature>
<dbReference type="InterPro" id="IPR027381">
    <property type="entry name" value="LytR/CpsA/Psr_C"/>
</dbReference>
<reference evidence="2 3" key="1">
    <citation type="submission" date="2018-04" db="EMBL/GenBank/DDBJ databases">
        <title>Genomic Encyclopedia of Type Strains, Phase IV (KMG-IV): sequencing the most valuable type-strain genomes for metagenomic binning, comparative biology and taxonomic classification.</title>
        <authorList>
            <person name="Goeker M."/>
        </authorList>
    </citation>
    <scope>NUCLEOTIDE SEQUENCE [LARGE SCALE GENOMIC DNA]</scope>
    <source>
        <strain evidence="2 3">DSM 45771</strain>
    </source>
</reference>
<dbReference type="EMBL" id="QEKW01000003">
    <property type="protein sequence ID" value="PVZ11992.1"/>
    <property type="molecule type" value="Genomic_DNA"/>
</dbReference>
<sequence>MGPPMGPSIAPGAADAGPPAVTSAVTVRVYNNSTIIGLADRAADELRRRGWNVVEVGNYPYGVIPVSTVYFRVGTEEEHAARVLAEQFGVRAMPRFEGIRDASPGLILIATRDWGAGTG</sequence>
<keyword evidence="3" id="KW-1185">Reference proteome</keyword>